<keyword evidence="3 4" id="KW-0326">Glycosidase</keyword>
<dbReference type="Gene3D" id="2.115.10.20">
    <property type="entry name" value="Glycosyl hydrolase domain, family 43"/>
    <property type="match status" value="1"/>
</dbReference>
<evidence type="ECO:0000256" key="5">
    <source>
        <dbReference type="RuleBase" id="RU365015"/>
    </source>
</evidence>
<reference evidence="8 9" key="1">
    <citation type="submission" date="2020-08" db="EMBL/GenBank/DDBJ databases">
        <title>Genomic Encyclopedia of Type Strains, Phase IV (KMG-IV): sequencing the most valuable type-strain genomes for metagenomic binning, comparative biology and taxonomic classification.</title>
        <authorList>
            <person name="Goeker M."/>
        </authorList>
    </citation>
    <scope>NUCLEOTIDE SEQUENCE [LARGE SCALE GENOMIC DNA]</scope>
    <source>
        <strain evidence="8 9">DSM 22975</strain>
    </source>
</reference>
<gene>
    <name evidence="8" type="ORF">HNR75_000020</name>
</gene>
<accession>A0A841GFN8</accession>
<dbReference type="InterPro" id="IPR006232">
    <property type="entry name" value="Suc6P_hydrolase"/>
</dbReference>
<dbReference type="InterPro" id="IPR001362">
    <property type="entry name" value="Glyco_hydro_32"/>
</dbReference>
<keyword evidence="2 4" id="KW-0378">Hydrolase</keyword>
<protein>
    <recommendedName>
        <fullName evidence="4">Sucrose-6-phosphate hydrolase</fullName>
        <ecNumber evidence="4">3.2.1.26</ecNumber>
    </recommendedName>
    <alternativeName>
        <fullName evidence="5">Invertase</fullName>
    </alternativeName>
</protein>
<dbReference type="Pfam" id="PF08244">
    <property type="entry name" value="Glyco_hydro_32C"/>
    <property type="match status" value="1"/>
</dbReference>
<dbReference type="SUPFAM" id="SSF75005">
    <property type="entry name" value="Arabinanase/levansucrase/invertase"/>
    <property type="match status" value="1"/>
</dbReference>
<dbReference type="InterPro" id="IPR018053">
    <property type="entry name" value="Glyco_hydro_32_AS"/>
</dbReference>
<dbReference type="EC" id="3.2.1.26" evidence="4"/>
<evidence type="ECO:0000256" key="2">
    <source>
        <dbReference type="ARBA" id="ARBA00022801"/>
    </source>
</evidence>
<comment type="caution">
    <text evidence="8">The sequence shown here is derived from an EMBL/GenBank/DDBJ whole genome shotgun (WGS) entry which is preliminary data.</text>
</comment>
<feature type="domain" description="Glycosyl hydrolase family 32 C-terminal" evidence="7">
    <location>
        <begin position="416"/>
        <end position="458"/>
    </location>
</feature>
<organism evidence="8 9">
    <name type="scientific">Tolumonas osonensis</name>
    <dbReference type="NCBI Taxonomy" id="675874"/>
    <lineage>
        <taxon>Bacteria</taxon>
        <taxon>Pseudomonadati</taxon>
        <taxon>Pseudomonadota</taxon>
        <taxon>Gammaproteobacteria</taxon>
        <taxon>Aeromonadales</taxon>
        <taxon>Aeromonadaceae</taxon>
        <taxon>Tolumonas</taxon>
    </lineage>
</organism>
<dbReference type="PANTHER" id="PTHR43101:SF1">
    <property type="entry name" value="BETA-FRUCTOSIDASE"/>
    <property type="match status" value="1"/>
</dbReference>
<proteinExistence type="inferred from homology"/>
<dbReference type="InterPro" id="IPR013189">
    <property type="entry name" value="Glyco_hydro_32_C"/>
</dbReference>
<dbReference type="UniPathway" id="UPA00238"/>
<evidence type="ECO:0000259" key="6">
    <source>
        <dbReference type="Pfam" id="PF00251"/>
    </source>
</evidence>
<dbReference type="PANTHER" id="PTHR43101">
    <property type="entry name" value="BETA-FRUCTOSIDASE"/>
    <property type="match status" value="1"/>
</dbReference>
<dbReference type="RefSeq" id="WP_188024985.1">
    <property type="nucleotide sequence ID" value="NZ_JACHGR010000001.1"/>
</dbReference>
<dbReference type="Gene3D" id="2.60.120.560">
    <property type="entry name" value="Exo-inulinase, domain 1"/>
    <property type="match status" value="1"/>
</dbReference>
<keyword evidence="9" id="KW-1185">Reference proteome</keyword>
<evidence type="ECO:0000313" key="9">
    <source>
        <dbReference type="Proteomes" id="UP000585721"/>
    </source>
</evidence>
<dbReference type="AlphaFoldDB" id="A0A841GFN8"/>
<keyword evidence="5" id="KW-0119">Carbohydrate metabolism</keyword>
<comment type="subcellular location">
    <subcellularLocation>
        <location evidence="5">Cytoplasm</location>
    </subcellularLocation>
</comment>
<comment type="catalytic activity">
    <reaction evidence="4">
        <text>Hydrolysis of terminal non-reducing beta-D-fructofuranoside residues in beta-D-fructofuranosides.</text>
        <dbReference type="EC" id="3.2.1.26"/>
    </reaction>
</comment>
<keyword evidence="5" id="KW-0963">Cytoplasm</keyword>
<evidence type="ECO:0000259" key="7">
    <source>
        <dbReference type="Pfam" id="PF08244"/>
    </source>
</evidence>
<dbReference type="NCBIfam" id="TIGR01322">
    <property type="entry name" value="scrB_fam"/>
    <property type="match status" value="1"/>
</dbReference>
<dbReference type="GO" id="GO:0005737">
    <property type="term" value="C:cytoplasm"/>
    <property type="evidence" value="ECO:0007669"/>
    <property type="project" value="UniProtKB-SubCell"/>
</dbReference>
<dbReference type="GO" id="GO:0005985">
    <property type="term" value="P:sucrose metabolic process"/>
    <property type="evidence" value="ECO:0007669"/>
    <property type="project" value="UniProtKB-UniPathway"/>
</dbReference>
<dbReference type="Proteomes" id="UP000585721">
    <property type="component" value="Unassembled WGS sequence"/>
</dbReference>
<dbReference type="PROSITE" id="PS00609">
    <property type="entry name" value="GLYCOSYL_HYDROL_F32"/>
    <property type="match status" value="1"/>
</dbReference>
<dbReference type="SUPFAM" id="SSF49899">
    <property type="entry name" value="Concanavalin A-like lectins/glucanases"/>
    <property type="match status" value="1"/>
</dbReference>
<feature type="domain" description="Glycosyl hydrolase family 32 N-terminal" evidence="6">
    <location>
        <begin position="31"/>
        <end position="336"/>
    </location>
</feature>
<name>A0A841GFN8_9GAMM</name>
<evidence type="ECO:0000256" key="1">
    <source>
        <dbReference type="ARBA" id="ARBA00009902"/>
    </source>
</evidence>
<dbReference type="Pfam" id="PF00251">
    <property type="entry name" value="Glyco_hydro_32N"/>
    <property type="match status" value="1"/>
</dbReference>
<dbReference type="GO" id="GO:0004564">
    <property type="term" value="F:beta-fructofuranosidase activity"/>
    <property type="evidence" value="ECO:0007669"/>
    <property type="project" value="UniProtKB-EC"/>
</dbReference>
<comment type="similarity">
    <text evidence="1 4">Belongs to the glycosyl hydrolase 32 family.</text>
</comment>
<comment type="function">
    <text evidence="5">Enables the bacterium to metabolize sucrose as a sole carbon source.</text>
</comment>
<dbReference type="EMBL" id="JACHGR010000001">
    <property type="protein sequence ID" value="MBB6054155.1"/>
    <property type="molecule type" value="Genomic_DNA"/>
</dbReference>
<dbReference type="InterPro" id="IPR051214">
    <property type="entry name" value="GH32_Enzymes"/>
</dbReference>
<dbReference type="CDD" id="cd18623">
    <property type="entry name" value="GH32_ScrB-like"/>
    <property type="match status" value="1"/>
</dbReference>
<dbReference type="InterPro" id="IPR013148">
    <property type="entry name" value="Glyco_hydro_32_N"/>
</dbReference>
<dbReference type="InterPro" id="IPR023296">
    <property type="entry name" value="Glyco_hydro_beta-prop_sf"/>
</dbReference>
<evidence type="ECO:0000313" key="8">
    <source>
        <dbReference type="EMBL" id="MBB6054155.1"/>
    </source>
</evidence>
<comment type="pathway">
    <text evidence="5">Glycan biosynthesis; sucrose metabolism.</text>
</comment>
<evidence type="ECO:0000256" key="4">
    <source>
        <dbReference type="RuleBase" id="RU362110"/>
    </source>
</evidence>
<dbReference type="SMART" id="SM00640">
    <property type="entry name" value="Glyco_32"/>
    <property type="match status" value="1"/>
</dbReference>
<sequence>MSEVSLLKQLARSLMTGQPVAASDPHRLHWHLAPPVGLLNDPNGFIQANGRYHLFYQWNPLACRHGAKWWGHWSSADLVHWQHEPVALLPTEEYEINGCYSGSAVQHDGKITLIYTGNVKYADGSRTAYQCLAEELPDGTYRKLGPVIPLPEGYTGHVRDPKVWQHDGHWYMVLAAQSAELTGKVLFYRSADLTEWQLLGEIAGAHLNGLKEFGYMWECPDLFPLDGQDVLICCPQGLAAEQYRYLNLYQCGYFTGKLDYRQAEFPHGEFRELDLGFEFYAPQTTETADGRRLMFGWLGLPDDNELVQPTIKYGWVNSMTCPRELSLRDGILCQQPVKELQQLRQGTGTDWQGSAEQAPELAAVSAELLIDVSGTFSLSLRDEATLDWDGECLILTRRNWRTGEQESRYWFGSLRSLQLLLDSSSLELFINDGEACMTARYFPDPEKQTLHFQGAGTVSIHHWLLSACVIE</sequence>
<evidence type="ECO:0000256" key="3">
    <source>
        <dbReference type="ARBA" id="ARBA00023295"/>
    </source>
</evidence>
<dbReference type="InterPro" id="IPR013320">
    <property type="entry name" value="ConA-like_dom_sf"/>
</dbReference>